<evidence type="ECO:0000259" key="7">
    <source>
        <dbReference type="Pfam" id="PF20684"/>
    </source>
</evidence>
<dbReference type="Pfam" id="PF20684">
    <property type="entry name" value="Fung_rhodopsin"/>
    <property type="match status" value="1"/>
</dbReference>
<keyword evidence="9" id="KW-1185">Reference proteome</keyword>
<dbReference type="Proteomes" id="UP001303115">
    <property type="component" value="Unassembled WGS sequence"/>
</dbReference>
<dbReference type="InterPro" id="IPR052337">
    <property type="entry name" value="SAT4-like"/>
</dbReference>
<feature type="transmembrane region" description="Helical" evidence="6">
    <location>
        <begin position="199"/>
        <end position="221"/>
    </location>
</feature>
<keyword evidence="3 6" id="KW-1133">Transmembrane helix</keyword>
<comment type="caution">
    <text evidence="8">The sequence shown here is derived from an EMBL/GenBank/DDBJ whole genome shotgun (WGS) entry which is preliminary data.</text>
</comment>
<feature type="transmembrane region" description="Helical" evidence="6">
    <location>
        <begin position="233"/>
        <end position="253"/>
    </location>
</feature>
<evidence type="ECO:0000256" key="6">
    <source>
        <dbReference type="SAM" id="Phobius"/>
    </source>
</evidence>
<comment type="similarity">
    <text evidence="5">Belongs to the SAT4 family.</text>
</comment>
<name>A0AAN6P408_9PEZI</name>
<dbReference type="PANTHER" id="PTHR33048:SF47">
    <property type="entry name" value="INTEGRAL MEMBRANE PROTEIN-RELATED"/>
    <property type="match status" value="1"/>
</dbReference>
<dbReference type="InterPro" id="IPR049326">
    <property type="entry name" value="Rhodopsin_dom_fungi"/>
</dbReference>
<dbReference type="EMBL" id="MU854878">
    <property type="protein sequence ID" value="KAK4031323.1"/>
    <property type="molecule type" value="Genomic_DNA"/>
</dbReference>
<sequence>MAWTEQGNSIFAFAVVLSVFSTAAVALRFVCRGRLLHVLGLSDWFLLFTLMFALANTCVIGIQAAVGLGLPLPEIPLGEKESFFKLVYAGTLVVHLSLILTKISVLLLFLDIFVIGWPRKTTYVVVVLVTLFGIWLVVSNILTCIPIDSFWKQDVSDLRCLGSQKWHADAAVNLVLDIAIFCLPLPAVWPVSLPRRQKLWLYIVFALGFFVCLASALRLAFLVSRPGPPSIGLVYWMALEVHLSIVIACIPTLHPLAVRLWPRHFGRSDDNKTDNGGELSRLSTRISFGMRPLRLPESPDDSS</sequence>
<comment type="subcellular location">
    <subcellularLocation>
        <location evidence="1">Membrane</location>
        <topology evidence="1">Multi-pass membrane protein</topology>
    </subcellularLocation>
</comment>
<dbReference type="AlphaFoldDB" id="A0AAN6P408"/>
<evidence type="ECO:0000313" key="9">
    <source>
        <dbReference type="Proteomes" id="UP001303115"/>
    </source>
</evidence>
<evidence type="ECO:0000256" key="2">
    <source>
        <dbReference type="ARBA" id="ARBA00022692"/>
    </source>
</evidence>
<feature type="domain" description="Rhodopsin" evidence="7">
    <location>
        <begin position="27"/>
        <end position="258"/>
    </location>
</feature>
<feature type="transmembrane region" description="Helical" evidence="6">
    <location>
        <begin position="122"/>
        <end position="151"/>
    </location>
</feature>
<evidence type="ECO:0000313" key="8">
    <source>
        <dbReference type="EMBL" id="KAK4031323.1"/>
    </source>
</evidence>
<organism evidence="8 9">
    <name type="scientific">Parachaetomium inaequale</name>
    <dbReference type="NCBI Taxonomy" id="2588326"/>
    <lineage>
        <taxon>Eukaryota</taxon>
        <taxon>Fungi</taxon>
        <taxon>Dikarya</taxon>
        <taxon>Ascomycota</taxon>
        <taxon>Pezizomycotina</taxon>
        <taxon>Sordariomycetes</taxon>
        <taxon>Sordariomycetidae</taxon>
        <taxon>Sordariales</taxon>
        <taxon>Chaetomiaceae</taxon>
        <taxon>Parachaetomium</taxon>
    </lineage>
</organism>
<feature type="transmembrane region" description="Helical" evidence="6">
    <location>
        <begin position="86"/>
        <end position="110"/>
    </location>
</feature>
<reference evidence="9" key="1">
    <citation type="journal article" date="2023" name="Mol. Phylogenet. Evol.">
        <title>Genome-scale phylogeny and comparative genomics of the fungal order Sordariales.</title>
        <authorList>
            <person name="Hensen N."/>
            <person name="Bonometti L."/>
            <person name="Westerberg I."/>
            <person name="Brannstrom I.O."/>
            <person name="Guillou S."/>
            <person name="Cros-Aarteil S."/>
            <person name="Calhoun S."/>
            <person name="Haridas S."/>
            <person name="Kuo A."/>
            <person name="Mondo S."/>
            <person name="Pangilinan J."/>
            <person name="Riley R."/>
            <person name="LaButti K."/>
            <person name="Andreopoulos B."/>
            <person name="Lipzen A."/>
            <person name="Chen C."/>
            <person name="Yan M."/>
            <person name="Daum C."/>
            <person name="Ng V."/>
            <person name="Clum A."/>
            <person name="Steindorff A."/>
            <person name="Ohm R.A."/>
            <person name="Martin F."/>
            <person name="Silar P."/>
            <person name="Natvig D.O."/>
            <person name="Lalanne C."/>
            <person name="Gautier V."/>
            <person name="Ament-Velasquez S.L."/>
            <person name="Kruys A."/>
            <person name="Hutchinson M.I."/>
            <person name="Powell A.J."/>
            <person name="Barry K."/>
            <person name="Miller A.N."/>
            <person name="Grigoriev I.V."/>
            <person name="Debuchy R."/>
            <person name="Gladieux P."/>
            <person name="Hiltunen Thoren M."/>
            <person name="Johannesson H."/>
        </authorList>
    </citation>
    <scope>NUCLEOTIDE SEQUENCE [LARGE SCALE GENOMIC DNA]</scope>
    <source>
        <strain evidence="9">CBS 284.82</strain>
    </source>
</reference>
<gene>
    <name evidence="8" type="ORF">C8A01DRAFT_21437</name>
</gene>
<dbReference type="PANTHER" id="PTHR33048">
    <property type="entry name" value="PTH11-LIKE INTEGRAL MEMBRANE PROTEIN (AFU_ORTHOLOGUE AFUA_5G11245)"/>
    <property type="match status" value="1"/>
</dbReference>
<evidence type="ECO:0000256" key="1">
    <source>
        <dbReference type="ARBA" id="ARBA00004141"/>
    </source>
</evidence>
<dbReference type="GO" id="GO:0016020">
    <property type="term" value="C:membrane"/>
    <property type="evidence" value="ECO:0007669"/>
    <property type="project" value="UniProtKB-SubCell"/>
</dbReference>
<feature type="transmembrane region" description="Helical" evidence="6">
    <location>
        <begin position="43"/>
        <end position="66"/>
    </location>
</feature>
<keyword evidence="4 6" id="KW-0472">Membrane</keyword>
<proteinExistence type="inferred from homology"/>
<feature type="transmembrane region" description="Helical" evidence="6">
    <location>
        <begin position="171"/>
        <end position="192"/>
    </location>
</feature>
<evidence type="ECO:0000256" key="3">
    <source>
        <dbReference type="ARBA" id="ARBA00022989"/>
    </source>
</evidence>
<accession>A0AAN6P408</accession>
<evidence type="ECO:0000256" key="5">
    <source>
        <dbReference type="ARBA" id="ARBA00038359"/>
    </source>
</evidence>
<feature type="transmembrane region" description="Helical" evidence="6">
    <location>
        <begin position="12"/>
        <end position="31"/>
    </location>
</feature>
<protein>
    <recommendedName>
        <fullName evidence="7">Rhodopsin domain-containing protein</fullName>
    </recommendedName>
</protein>
<keyword evidence="2 6" id="KW-0812">Transmembrane</keyword>
<evidence type="ECO:0000256" key="4">
    <source>
        <dbReference type="ARBA" id="ARBA00023136"/>
    </source>
</evidence>